<dbReference type="OrthoDB" id="1002252at2759"/>
<evidence type="ECO:0000259" key="1">
    <source>
        <dbReference type="Pfam" id="PF07727"/>
    </source>
</evidence>
<sequence length="187" mass="21640">MCKLDPCVFYRIGKHPLWIYIHFNNIALFGNKVDQFKKYISSEFEIKDIGQADLLLGIMISHVDDGIGLNQQHFVESVLNLYGMSDCKQVSTPLNPQDHLEPATDKEIQEFNKIKIKYRIAIGSINFLRTATRLDLFFSVSTSSQYLEMPRYQPLEGIQPCTKIPTRSTKNWSTLHQKQQKRSQSIQ</sequence>
<dbReference type="EMBL" id="AVOT02116026">
    <property type="protein sequence ID" value="MBW0583780.1"/>
    <property type="molecule type" value="Genomic_DNA"/>
</dbReference>
<name>A0A9Q3KR98_9BASI</name>
<dbReference type="Pfam" id="PF07727">
    <property type="entry name" value="RVT_2"/>
    <property type="match status" value="1"/>
</dbReference>
<evidence type="ECO:0000313" key="2">
    <source>
        <dbReference type="EMBL" id="MBW0583780.1"/>
    </source>
</evidence>
<dbReference type="Proteomes" id="UP000765509">
    <property type="component" value="Unassembled WGS sequence"/>
</dbReference>
<dbReference type="AlphaFoldDB" id="A0A9Q3KR98"/>
<evidence type="ECO:0000313" key="3">
    <source>
        <dbReference type="Proteomes" id="UP000765509"/>
    </source>
</evidence>
<keyword evidence="3" id="KW-1185">Reference proteome</keyword>
<comment type="caution">
    <text evidence="2">The sequence shown here is derived from an EMBL/GenBank/DDBJ whole genome shotgun (WGS) entry which is preliminary data.</text>
</comment>
<reference evidence="2" key="1">
    <citation type="submission" date="2021-03" db="EMBL/GenBank/DDBJ databases">
        <title>Draft genome sequence of rust myrtle Austropuccinia psidii MF-1, a brazilian biotype.</title>
        <authorList>
            <person name="Quecine M.C."/>
            <person name="Pachon D.M.R."/>
            <person name="Bonatelli M.L."/>
            <person name="Correr F.H."/>
            <person name="Franceschini L.M."/>
            <person name="Leite T.F."/>
            <person name="Margarido G.R.A."/>
            <person name="Almeida C.A."/>
            <person name="Ferrarezi J.A."/>
            <person name="Labate C.A."/>
        </authorList>
    </citation>
    <scope>NUCLEOTIDE SEQUENCE</scope>
    <source>
        <strain evidence="2">MF-1</strain>
    </source>
</reference>
<feature type="domain" description="Reverse transcriptase Ty1/copia-type" evidence="1">
    <location>
        <begin position="20"/>
        <end position="94"/>
    </location>
</feature>
<dbReference type="InterPro" id="IPR013103">
    <property type="entry name" value="RVT_2"/>
</dbReference>
<accession>A0A9Q3KR98</accession>
<protein>
    <recommendedName>
        <fullName evidence="1">Reverse transcriptase Ty1/copia-type domain-containing protein</fullName>
    </recommendedName>
</protein>
<organism evidence="2 3">
    <name type="scientific">Austropuccinia psidii MF-1</name>
    <dbReference type="NCBI Taxonomy" id="1389203"/>
    <lineage>
        <taxon>Eukaryota</taxon>
        <taxon>Fungi</taxon>
        <taxon>Dikarya</taxon>
        <taxon>Basidiomycota</taxon>
        <taxon>Pucciniomycotina</taxon>
        <taxon>Pucciniomycetes</taxon>
        <taxon>Pucciniales</taxon>
        <taxon>Sphaerophragmiaceae</taxon>
        <taxon>Austropuccinia</taxon>
    </lineage>
</organism>
<proteinExistence type="predicted"/>
<gene>
    <name evidence="2" type="ORF">O181_123495</name>
</gene>